<sequence>MKMKKEDITRGLKFGGALKKDDVTACVGNKVLPVNESTTTSSSSKNPNSILDMMNKKGDKTKTMSRMKELLRWAAAAKSEKGGKYIARKVSQFRNKVTLKTIQDDDKMTNDSPKISFRWEVESCSTFSSALSVSSTNKNDQHVNFEIHSNPDGNSSIVTLRSGSWITTDSDFVVLEL</sequence>
<protein>
    <submittedName>
        <fullName evidence="3">Uncharacterized protein</fullName>
    </submittedName>
</protein>
<accession>A0A251VNC4</accession>
<dbReference type="PANTHER" id="PTHR36038">
    <property type="entry name" value="OS06G0102750 PROTEIN"/>
    <property type="match status" value="1"/>
</dbReference>
<evidence type="ECO:0000256" key="1">
    <source>
        <dbReference type="SAM" id="MobiDB-lite"/>
    </source>
</evidence>
<keyword evidence="4" id="KW-1185">Reference proteome</keyword>
<gene>
    <name evidence="3" type="ORF">HannXRQ_Chr01g0014681</name>
    <name evidence="2" type="ORF">HanXRQr2_Chr01g0022681</name>
</gene>
<evidence type="ECO:0000313" key="2">
    <source>
        <dbReference type="EMBL" id="KAF5822110.1"/>
    </source>
</evidence>
<dbReference type="AlphaFoldDB" id="A0A251VNC4"/>
<dbReference type="OrthoDB" id="1889663at2759"/>
<dbReference type="EMBL" id="CM007890">
    <property type="protein sequence ID" value="OTG37058.1"/>
    <property type="molecule type" value="Genomic_DNA"/>
</dbReference>
<dbReference type="EMBL" id="MNCJ02000316">
    <property type="protein sequence ID" value="KAF5822110.1"/>
    <property type="molecule type" value="Genomic_DNA"/>
</dbReference>
<proteinExistence type="predicted"/>
<dbReference type="Gramene" id="mRNA:HanXRQr2_Chr01g0022681">
    <property type="protein sequence ID" value="mRNA:HanXRQr2_Chr01g0022681"/>
    <property type="gene ID" value="HanXRQr2_Chr01g0022681"/>
</dbReference>
<reference evidence="2 4" key="1">
    <citation type="journal article" date="2017" name="Nature">
        <title>The sunflower genome provides insights into oil metabolism, flowering and Asterid evolution.</title>
        <authorList>
            <person name="Badouin H."/>
            <person name="Gouzy J."/>
            <person name="Grassa C.J."/>
            <person name="Murat F."/>
            <person name="Staton S.E."/>
            <person name="Cottret L."/>
            <person name="Lelandais-Briere C."/>
            <person name="Owens G.L."/>
            <person name="Carrere S."/>
            <person name="Mayjonade B."/>
            <person name="Legrand L."/>
            <person name="Gill N."/>
            <person name="Kane N.C."/>
            <person name="Bowers J.E."/>
            <person name="Hubner S."/>
            <person name="Bellec A."/>
            <person name="Berard A."/>
            <person name="Berges H."/>
            <person name="Blanchet N."/>
            <person name="Boniface M.C."/>
            <person name="Brunel D."/>
            <person name="Catrice O."/>
            <person name="Chaidir N."/>
            <person name="Claudel C."/>
            <person name="Donnadieu C."/>
            <person name="Faraut T."/>
            <person name="Fievet G."/>
            <person name="Helmstetter N."/>
            <person name="King M."/>
            <person name="Knapp S.J."/>
            <person name="Lai Z."/>
            <person name="Le Paslier M.C."/>
            <person name="Lippi Y."/>
            <person name="Lorenzon L."/>
            <person name="Mandel J.R."/>
            <person name="Marage G."/>
            <person name="Marchand G."/>
            <person name="Marquand E."/>
            <person name="Bret-Mestries E."/>
            <person name="Morien E."/>
            <person name="Nambeesan S."/>
            <person name="Nguyen T."/>
            <person name="Pegot-Espagnet P."/>
            <person name="Pouilly N."/>
            <person name="Raftis F."/>
            <person name="Sallet E."/>
            <person name="Schiex T."/>
            <person name="Thomas J."/>
            <person name="Vandecasteele C."/>
            <person name="Vares D."/>
            <person name="Vear F."/>
            <person name="Vautrin S."/>
            <person name="Crespi M."/>
            <person name="Mangin B."/>
            <person name="Burke J.M."/>
            <person name="Salse J."/>
            <person name="Munos S."/>
            <person name="Vincourt P."/>
            <person name="Rieseberg L.H."/>
            <person name="Langlade N.B."/>
        </authorList>
    </citation>
    <scope>NUCLEOTIDE SEQUENCE [LARGE SCALE GENOMIC DNA]</scope>
    <source>
        <strain evidence="4">cv. SF193</strain>
        <tissue evidence="2">Leaves</tissue>
    </source>
</reference>
<dbReference type="InParanoid" id="A0A251VNC4"/>
<evidence type="ECO:0000313" key="4">
    <source>
        <dbReference type="Proteomes" id="UP000215914"/>
    </source>
</evidence>
<dbReference type="OMA" id="ILHWLFK"/>
<dbReference type="FunCoup" id="A0A251VNC4">
    <property type="interactions" value="52"/>
</dbReference>
<reference evidence="2" key="3">
    <citation type="submission" date="2020-06" db="EMBL/GenBank/DDBJ databases">
        <title>Helianthus annuus Genome sequencing and assembly Release 2.</title>
        <authorList>
            <person name="Gouzy J."/>
            <person name="Langlade N."/>
            <person name="Munos S."/>
        </authorList>
    </citation>
    <scope>NUCLEOTIDE SEQUENCE</scope>
    <source>
        <tissue evidence="2">Leaves</tissue>
    </source>
</reference>
<evidence type="ECO:0000313" key="3">
    <source>
        <dbReference type="EMBL" id="OTG37058.1"/>
    </source>
</evidence>
<dbReference type="Proteomes" id="UP000215914">
    <property type="component" value="Chromosome 1"/>
</dbReference>
<name>A0A251VNC4_HELAN</name>
<feature type="region of interest" description="Disordered" evidence="1">
    <location>
        <begin position="34"/>
        <end position="62"/>
    </location>
</feature>
<organism evidence="3 4">
    <name type="scientific">Helianthus annuus</name>
    <name type="common">Common sunflower</name>
    <dbReference type="NCBI Taxonomy" id="4232"/>
    <lineage>
        <taxon>Eukaryota</taxon>
        <taxon>Viridiplantae</taxon>
        <taxon>Streptophyta</taxon>
        <taxon>Embryophyta</taxon>
        <taxon>Tracheophyta</taxon>
        <taxon>Spermatophyta</taxon>
        <taxon>Magnoliopsida</taxon>
        <taxon>eudicotyledons</taxon>
        <taxon>Gunneridae</taxon>
        <taxon>Pentapetalae</taxon>
        <taxon>asterids</taxon>
        <taxon>campanulids</taxon>
        <taxon>Asterales</taxon>
        <taxon>Asteraceae</taxon>
        <taxon>Asteroideae</taxon>
        <taxon>Heliantheae alliance</taxon>
        <taxon>Heliantheae</taxon>
        <taxon>Helianthus</taxon>
    </lineage>
</organism>
<reference evidence="3" key="2">
    <citation type="submission" date="2017-02" db="EMBL/GenBank/DDBJ databases">
        <title>Sunflower complete genome.</title>
        <authorList>
            <person name="Langlade N."/>
            <person name="Munos S."/>
        </authorList>
    </citation>
    <scope>NUCLEOTIDE SEQUENCE [LARGE SCALE GENOMIC DNA]</scope>
    <source>
        <tissue evidence="3">Leaves</tissue>
    </source>
</reference>
<dbReference type="PANTHER" id="PTHR36038:SF3">
    <property type="entry name" value="OVATE FAMILY PROTEIN"/>
    <property type="match status" value="1"/>
</dbReference>